<organism evidence="2 3">
    <name type="scientific">Staphylotrichum longicolle</name>
    <dbReference type="NCBI Taxonomy" id="669026"/>
    <lineage>
        <taxon>Eukaryota</taxon>
        <taxon>Fungi</taxon>
        <taxon>Dikarya</taxon>
        <taxon>Ascomycota</taxon>
        <taxon>Pezizomycotina</taxon>
        <taxon>Sordariomycetes</taxon>
        <taxon>Sordariomycetidae</taxon>
        <taxon>Sordariales</taxon>
        <taxon>Chaetomiaceae</taxon>
        <taxon>Staphylotrichum</taxon>
    </lineage>
</organism>
<name>A0AAD4EQQ3_9PEZI</name>
<evidence type="ECO:0000313" key="3">
    <source>
        <dbReference type="Proteomes" id="UP001197093"/>
    </source>
</evidence>
<gene>
    <name evidence="2" type="ORF">NEMBOFW57_010113</name>
</gene>
<dbReference type="EMBL" id="JAHCVI010000005">
    <property type="protein sequence ID" value="KAG7285485.1"/>
    <property type="molecule type" value="Genomic_DNA"/>
</dbReference>
<dbReference type="Proteomes" id="UP001197093">
    <property type="component" value="Unassembled WGS sequence"/>
</dbReference>
<dbReference type="AlphaFoldDB" id="A0AAD4EQQ3"/>
<dbReference type="Pfam" id="PF20183">
    <property type="entry name" value="DUF6546"/>
    <property type="match status" value="1"/>
</dbReference>
<evidence type="ECO:0000259" key="1">
    <source>
        <dbReference type="Pfam" id="PF20183"/>
    </source>
</evidence>
<feature type="domain" description="DUF6546" evidence="1">
    <location>
        <begin position="279"/>
        <end position="496"/>
    </location>
</feature>
<protein>
    <recommendedName>
        <fullName evidence="1">DUF6546 domain-containing protein</fullName>
    </recommendedName>
</protein>
<sequence length="511" mass="58843">MAELRLSIWEYVADDPKTEWGANINHGGVKRRLSTYCLVAREWHEFFASRLFRKLTVSKDLEFMQLRQLSFNQKKFIKHIWLRIDLAMYPYEQCWETEDAVWHGTNIGIATGTLVEFFCQMAWHGSWLVSEPDESSGGMTLEISIHSPSDRQHHFRNLYDFDAEPDPTRPWLSDPFDAPDYPFGGAQYDRENAIVPFLRLFGHSALDVQLNGRLPVLRFITRLVVRRQTRRRLTPPAACLILKALPNLEEVAVEFWREFSVFEQARADRGHKFILDRVLPQSLKRLTLFEDFGEELMDVLAERSEHVGDVDTVRVADPEVGKALAKRSLKLERVAVSFVVDAKDFFEECVSHPEWAWTELESLSLTFGVLGFGLYRGTWQHYTPGHKRIYKRMNKMLLDASAVVRRMPKLKILEIWDGGEARASLFRYELDNGTAAVTWKCAPQVELQDEVVEAWEAAARDMGAREFTAVSRALVQALLWSHGHAIRQLGLKIPVLDAGSEAQIVREHFGL</sequence>
<dbReference type="InterPro" id="IPR046676">
    <property type="entry name" value="DUF6546"/>
</dbReference>
<evidence type="ECO:0000313" key="2">
    <source>
        <dbReference type="EMBL" id="KAG7285485.1"/>
    </source>
</evidence>
<reference evidence="2" key="1">
    <citation type="submission" date="2023-02" db="EMBL/GenBank/DDBJ databases">
        <authorList>
            <person name="Palmer J.M."/>
        </authorList>
    </citation>
    <scope>NUCLEOTIDE SEQUENCE</scope>
    <source>
        <strain evidence="2">FW57</strain>
    </source>
</reference>
<accession>A0AAD4EQQ3</accession>
<comment type="caution">
    <text evidence="2">The sequence shown here is derived from an EMBL/GenBank/DDBJ whole genome shotgun (WGS) entry which is preliminary data.</text>
</comment>
<proteinExistence type="predicted"/>
<keyword evidence="3" id="KW-1185">Reference proteome</keyword>